<evidence type="ECO:0000313" key="7">
    <source>
        <dbReference type="EMBL" id="GAA0762844.1"/>
    </source>
</evidence>
<dbReference type="InterPro" id="IPR039994">
    <property type="entry name" value="NO66-like"/>
</dbReference>
<dbReference type="PANTHER" id="PTHR13096">
    <property type="entry name" value="MINA53 MYC INDUCED NUCLEAR ANTIGEN"/>
    <property type="match status" value="1"/>
</dbReference>
<organism evidence="7 8">
    <name type="scientific">Ideonella azotifigens</name>
    <dbReference type="NCBI Taxonomy" id="513160"/>
    <lineage>
        <taxon>Bacteria</taxon>
        <taxon>Pseudomonadati</taxon>
        <taxon>Pseudomonadota</taxon>
        <taxon>Betaproteobacteria</taxon>
        <taxon>Burkholderiales</taxon>
        <taxon>Sphaerotilaceae</taxon>
        <taxon>Ideonella</taxon>
    </lineage>
</organism>
<proteinExistence type="predicted"/>
<evidence type="ECO:0000256" key="5">
    <source>
        <dbReference type="ARBA" id="ARBA00023004"/>
    </source>
</evidence>
<dbReference type="Gene3D" id="3.40.366.30">
    <property type="entry name" value="50S ribosomal protein L16 arginine hydroxylase, Chain A, Domain 2"/>
    <property type="match status" value="1"/>
</dbReference>
<name>A0ABN1KD55_9BURK</name>
<dbReference type="Proteomes" id="UP001500279">
    <property type="component" value="Unassembled WGS sequence"/>
</dbReference>
<dbReference type="Pfam" id="PF20514">
    <property type="entry name" value="WHD_ROXA"/>
    <property type="match status" value="1"/>
</dbReference>
<keyword evidence="2" id="KW-0479">Metal-binding</keyword>
<evidence type="ECO:0000259" key="6">
    <source>
        <dbReference type="PROSITE" id="PS51184"/>
    </source>
</evidence>
<dbReference type="Gene3D" id="2.60.120.650">
    <property type="entry name" value="Cupin"/>
    <property type="match status" value="1"/>
</dbReference>
<evidence type="ECO:0000256" key="4">
    <source>
        <dbReference type="ARBA" id="ARBA00023002"/>
    </source>
</evidence>
<keyword evidence="5" id="KW-0408">Iron</keyword>
<keyword evidence="3" id="KW-0223">Dioxygenase</keyword>
<dbReference type="PROSITE" id="PS51184">
    <property type="entry name" value="JMJC"/>
    <property type="match status" value="1"/>
</dbReference>
<dbReference type="InterPro" id="IPR003347">
    <property type="entry name" value="JmjC_dom"/>
</dbReference>
<dbReference type="PANTHER" id="PTHR13096:SF8">
    <property type="entry name" value="RIBOSOMAL OXYGENASE 1"/>
    <property type="match status" value="1"/>
</dbReference>
<protein>
    <submittedName>
        <fullName evidence="7">Cupin domain-containing protein</fullName>
    </submittedName>
</protein>
<dbReference type="Pfam" id="PF08007">
    <property type="entry name" value="JmjC_2"/>
    <property type="match status" value="1"/>
</dbReference>
<keyword evidence="4" id="KW-0560">Oxidoreductase</keyword>
<comment type="caution">
    <text evidence="7">The sequence shown here is derived from an EMBL/GenBank/DDBJ whole genome shotgun (WGS) entry which is preliminary data.</text>
</comment>
<evidence type="ECO:0000313" key="8">
    <source>
        <dbReference type="Proteomes" id="UP001500279"/>
    </source>
</evidence>
<sequence length="391" mass="43283">MTVDPNLSLPLLGGLSPAQFMRRHWQKKPYLIRQAVPGVQPPLARAELFDLAGRDDVESRLIRQTTAAKKAGPGWRLQHGPLTRRQLPSPKQAGWTLLVQGLDLHVPAARDLLSQFRFVPEARLDDLMISYASDGGGVGPHVDSYDVFLLQVSGSRRWRIGPVKDDSLVPGVPVKLLANFEPQQEWLLEAGDMLYLPPQWAHDGVAEGDDCMTCSIGFRTPTPTEMARDVLQRMLDALDAPEREPRYRDPRQEATATPGRIPEALQSFAQHAVIAALNDAYSLNSALGESLTEPKATVWFDGGEALQPGDGLVLDARSRMMYDDRQVFLNGESFRAGGRDAKLMHQLADQRALSPREVARLSEEALTLVQDWAESGWVRAAPRQIGVRAPK</sequence>
<reference evidence="7 8" key="1">
    <citation type="journal article" date="2019" name="Int. J. Syst. Evol. Microbiol.">
        <title>The Global Catalogue of Microorganisms (GCM) 10K type strain sequencing project: providing services to taxonomists for standard genome sequencing and annotation.</title>
        <authorList>
            <consortium name="The Broad Institute Genomics Platform"/>
            <consortium name="The Broad Institute Genome Sequencing Center for Infectious Disease"/>
            <person name="Wu L."/>
            <person name="Ma J."/>
        </authorList>
    </citation>
    <scope>NUCLEOTIDE SEQUENCE [LARGE SCALE GENOMIC DNA]</scope>
    <source>
        <strain evidence="7 8">JCM 15503</strain>
    </source>
</reference>
<evidence type="ECO:0000256" key="2">
    <source>
        <dbReference type="ARBA" id="ARBA00022723"/>
    </source>
</evidence>
<comment type="cofactor">
    <cofactor evidence="1">
        <name>Fe(2+)</name>
        <dbReference type="ChEBI" id="CHEBI:29033"/>
    </cofactor>
</comment>
<dbReference type="InterPro" id="IPR046799">
    <property type="entry name" value="ROXA-like_wH"/>
</dbReference>
<accession>A0ABN1KD55</accession>
<dbReference type="EMBL" id="BAAAEW010000033">
    <property type="protein sequence ID" value="GAA0762844.1"/>
    <property type="molecule type" value="Genomic_DNA"/>
</dbReference>
<gene>
    <name evidence="7" type="ORF">GCM10009107_47730</name>
</gene>
<evidence type="ECO:0000256" key="3">
    <source>
        <dbReference type="ARBA" id="ARBA00022964"/>
    </source>
</evidence>
<keyword evidence="8" id="KW-1185">Reference proteome</keyword>
<dbReference type="SMART" id="SM00558">
    <property type="entry name" value="JmjC"/>
    <property type="match status" value="1"/>
</dbReference>
<dbReference type="SUPFAM" id="SSF51197">
    <property type="entry name" value="Clavaminate synthase-like"/>
    <property type="match status" value="1"/>
</dbReference>
<evidence type="ECO:0000256" key="1">
    <source>
        <dbReference type="ARBA" id="ARBA00001954"/>
    </source>
</evidence>
<feature type="domain" description="JmjC" evidence="6">
    <location>
        <begin position="108"/>
        <end position="235"/>
    </location>
</feature>